<dbReference type="RefSeq" id="XP_033459266.1">
    <property type="nucleotide sequence ID" value="XM_033605001.1"/>
</dbReference>
<evidence type="ECO:0000256" key="3">
    <source>
        <dbReference type="SAM" id="MobiDB-lite"/>
    </source>
</evidence>
<dbReference type="Gene3D" id="1.10.510.10">
    <property type="entry name" value="Transferase(Phosphotransferase) domain 1"/>
    <property type="match status" value="1"/>
</dbReference>
<evidence type="ECO:0000256" key="2">
    <source>
        <dbReference type="ARBA" id="ARBA00022840"/>
    </source>
</evidence>
<dbReference type="GO" id="GO:0005737">
    <property type="term" value="C:cytoplasm"/>
    <property type="evidence" value="ECO:0007669"/>
    <property type="project" value="TreeGrafter"/>
</dbReference>
<accession>A0A6J3M2I6</accession>
<sequence length="687" mass="75681">MQESTKINESQIHRQLADGLHQQNVPPERQDSKVATEESGKQQSCPQQELTDDGQPRIPQTPKQHSLEPTVTQSPSHQLSQIQTNIDPPSAATTPKPEQVAYPSIQSASLVDTSNQLLVSPTAIRDMSSSLRSNLSASSLASSLGSTSNLASPYLSTLPDLTPLPSPVVGGDAAALRKARIPETPTRSLKDSNHDGSQPGSPTLSTSPSRRKKTYGSLRQEVSNLVHSSSAADAVGSVENGKNKENVQADTHSRNRSVSEFVPNPLLNMRPRNITLGSPDAVRIDAAEYQMHRERYLAGQRGMRNLSALESNQQNPTPPASTSSVAESDDINEEPPYLEDGTASEFLHIHCGIHNQKRKFRQLRRLGQGTFSTVMLATREKIPAHPTPEIEAHLDINKLVAVKIVQHGPAGGADEERIEVSLKREVEMLKTVCHPSLIQLKACEHQASRSLLVLTYCPGGDLFEFATNKRELLTPPLIQRMFAELVSAVQYLHANWIVHRDIKLENVLVNLPEDVIRAIDEPRTFSSPIITLTDLGLSRKMPEPPADIFLHTRCGSEDYAAPEILLGQPYDGRATDAWALGVLLYALIEGRLPFDPPPGRPDRSRNTHRIARAAWIWCRFGDEDGEWDPVRGKDYEGARPCVDGLLKKARMGRKPLGEVAEYEWVKEGIQIPGGLQMRVEDDDAYAL</sequence>
<dbReference type="PANTHER" id="PTHR24346">
    <property type="entry name" value="MAP/MICROTUBULE AFFINITY-REGULATING KINASE"/>
    <property type="match status" value="1"/>
</dbReference>
<dbReference type="InterPro" id="IPR000719">
    <property type="entry name" value="Prot_kinase_dom"/>
</dbReference>
<dbReference type="GeneID" id="54362801"/>
<feature type="domain" description="Protein kinase" evidence="4">
    <location>
        <begin position="360"/>
        <end position="665"/>
    </location>
</feature>
<feature type="compositionally biased region" description="Basic and acidic residues" evidence="3">
    <location>
        <begin position="28"/>
        <end position="40"/>
    </location>
</feature>
<dbReference type="PROSITE" id="PS50011">
    <property type="entry name" value="PROTEIN_KINASE_DOM"/>
    <property type="match status" value="1"/>
</dbReference>
<gene>
    <name evidence="6" type="ORF">K489DRAFT_380978</name>
</gene>
<feature type="region of interest" description="Disordered" evidence="3">
    <location>
        <begin position="310"/>
        <end position="338"/>
    </location>
</feature>
<reference evidence="6" key="3">
    <citation type="submission" date="2025-08" db="UniProtKB">
        <authorList>
            <consortium name="RefSeq"/>
        </authorList>
    </citation>
    <scope>IDENTIFICATION</scope>
    <source>
        <strain evidence="6">CBS 342.82</strain>
    </source>
</reference>
<feature type="compositionally biased region" description="Acidic residues" evidence="3">
    <location>
        <begin position="327"/>
        <end position="337"/>
    </location>
</feature>
<evidence type="ECO:0000313" key="6">
    <source>
        <dbReference type="RefSeq" id="XP_033459266.1"/>
    </source>
</evidence>
<organism evidence="6">
    <name type="scientific">Dissoconium aciculare CBS 342.82</name>
    <dbReference type="NCBI Taxonomy" id="1314786"/>
    <lineage>
        <taxon>Eukaryota</taxon>
        <taxon>Fungi</taxon>
        <taxon>Dikarya</taxon>
        <taxon>Ascomycota</taxon>
        <taxon>Pezizomycotina</taxon>
        <taxon>Dothideomycetes</taxon>
        <taxon>Dothideomycetidae</taxon>
        <taxon>Mycosphaerellales</taxon>
        <taxon>Dissoconiaceae</taxon>
        <taxon>Dissoconium</taxon>
    </lineage>
</organism>
<dbReference type="GO" id="GO:0004674">
    <property type="term" value="F:protein serine/threonine kinase activity"/>
    <property type="evidence" value="ECO:0007669"/>
    <property type="project" value="TreeGrafter"/>
</dbReference>
<keyword evidence="5" id="KW-1185">Reference proteome</keyword>
<dbReference type="GO" id="GO:0035556">
    <property type="term" value="P:intracellular signal transduction"/>
    <property type="evidence" value="ECO:0007669"/>
    <property type="project" value="TreeGrafter"/>
</dbReference>
<feature type="compositionally biased region" description="Basic and acidic residues" evidence="3">
    <location>
        <begin position="241"/>
        <end position="253"/>
    </location>
</feature>
<evidence type="ECO:0000313" key="5">
    <source>
        <dbReference type="Proteomes" id="UP000504637"/>
    </source>
</evidence>
<name>A0A6J3M2I6_9PEZI</name>
<keyword evidence="1" id="KW-0547">Nucleotide-binding</keyword>
<dbReference type="FunFam" id="1.10.510.10:FF:000640">
    <property type="entry name" value="Serine/threonine-protein kinase PRR1"/>
    <property type="match status" value="1"/>
</dbReference>
<dbReference type="SMART" id="SM00220">
    <property type="entry name" value="S_TKc"/>
    <property type="match status" value="1"/>
</dbReference>
<dbReference type="Proteomes" id="UP000504637">
    <property type="component" value="Unplaced"/>
</dbReference>
<feature type="compositionally biased region" description="Polar residues" evidence="3">
    <location>
        <begin position="195"/>
        <end position="208"/>
    </location>
</feature>
<dbReference type="InterPro" id="IPR011009">
    <property type="entry name" value="Kinase-like_dom_sf"/>
</dbReference>
<protein>
    <submittedName>
        <fullName evidence="6">Kinase-like protein</fullName>
    </submittedName>
</protein>
<dbReference type="SUPFAM" id="SSF56112">
    <property type="entry name" value="Protein kinase-like (PK-like)"/>
    <property type="match status" value="1"/>
</dbReference>
<feature type="compositionally biased region" description="Polar residues" evidence="3">
    <location>
        <begin position="1"/>
        <end position="10"/>
    </location>
</feature>
<keyword evidence="2" id="KW-0067">ATP-binding</keyword>
<reference evidence="6" key="2">
    <citation type="submission" date="2020-04" db="EMBL/GenBank/DDBJ databases">
        <authorList>
            <consortium name="NCBI Genome Project"/>
        </authorList>
    </citation>
    <scope>NUCLEOTIDE SEQUENCE</scope>
    <source>
        <strain evidence="6">CBS 342.82</strain>
    </source>
</reference>
<dbReference type="PANTHER" id="PTHR24346:SF30">
    <property type="entry name" value="MATERNAL EMBRYONIC LEUCINE ZIPPER KINASE"/>
    <property type="match status" value="1"/>
</dbReference>
<feature type="region of interest" description="Disordered" evidence="3">
    <location>
        <begin position="181"/>
        <end position="257"/>
    </location>
</feature>
<dbReference type="GO" id="GO:0005524">
    <property type="term" value="F:ATP binding"/>
    <property type="evidence" value="ECO:0007669"/>
    <property type="project" value="UniProtKB-KW"/>
</dbReference>
<dbReference type="Pfam" id="PF00069">
    <property type="entry name" value="Pkinase"/>
    <property type="match status" value="1"/>
</dbReference>
<dbReference type="PROSITE" id="PS00108">
    <property type="entry name" value="PROTEIN_KINASE_ST"/>
    <property type="match status" value="1"/>
</dbReference>
<feature type="compositionally biased region" description="Polar residues" evidence="3">
    <location>
        <begin position="310"/>
        <end position="326"/>
    </location>
</feature>
<evidence type="ECO:0000259" key="4">
    <source>
        <dbReference type="PROSITE" id="PS50011"/>
    </source>
</evidence>
<evidence type="ECO:0000256" key="1">
    <source>
        <dbReference type="ARBA" id="ARBA00022741"/>
    </source>
</evidence>
<dbReference type="AlphaFoldDB" id="A0A6J3M2I6"/>
<feature type="compositionally biased region" description="Polar residues" evidence="3">
    <location>
        <begin position="220"/>
        <end position="231"/>
    </location>
</feature>
<proteinExistence type="predicted"/>
<dbReference type="OrthoDB" id="410920at2759"/>
<feature type="region of interest" description="Disordered" evidence="3">
    <location>
        <begin position="1"/>
        <end position="98"/>
    </location>
</feature>
<dbReference type="InterPro" id="IPR008271">
    <property type="entry name" value="Ser/Thr_kinase_AS"/>
</dbReference>
<reference evidence="6" key="1">
    <citation type="submission" date="2020-01" db="EMBL/GenBank/DDBJ databases">
        <authorList>
            <consortium name="DOE Joint Genome Institute"/>
            <person name="Haridas S."/>
            <person name="Albert R."/>
            <person name="Binder M."/>
            <person name="Bloem J."/>
            <person name="Labutti K."/>
            <person name="Salamov A."/>
            <person name="Andreopoulos B."/>
            <person name="Baker S.E."/>
            <person name="Barry K."/>
            <person name="Bills G."/>
            <person name="Bluhm B.H."/>
            <person name="Cannon C."/>
            <person name="Castanera R."/>
            <person name="Culley D.E."/>
            <person name="Daum C."/>
            <person name="Ezra D."/>
            <person name="Gonzalez J.B."/>
            <person name="Henrissat B."/>
            <person name="Kuo A."/>
            <person name="Liang C."/>
            <person name="Lipzen A."/>
            <person name="Lutzoni F."/>
            <person name="Magnuson J."/>
            <person name="Mondo S."/>
            <person name="Nolan M."/>
            <person name="Ohm R."/>
            <person name="Pangilinan J."/>
            <person name="Park H.-J."/>
            <person name="Ramirez L."/>
            <person name="Alfaro M."/>
            <person name="Sun H."/>
            <person name="Tritt A."/>
            <person name="Yoshinaga Y."/>
            <person name="Zwiers L.-H."/>
            <person name="Turgeon B.G."/>
            <person name="Goodwin S.B."/>
            <person name="Spatafora J.W."/>
            <person name="Crous P.W."/>
            <person name="Grigoriev I.V."/>
        </authorList>
    </citation>
    <scope>NUCLEOTIDE SEQUENCE</scope>
    <source>
        <strain evidence="6">CBS 342.82</strain>
    </source>
</reference>
<feature type="compositionally biased region" description="Polar residues" evidence="3">
    <location>
        <begin position="61"/>
        <end position="93"/>
    </location>
</feature>